<dbReference type="RefSeq" id="WP_273374688.1">
    <property type="nucleotide sequence ID" value="NZ_BAABJL010000064.1"/>
</dbReference>
<proteinExistence type="predicted"/>
<dbReference type="EMBL" id="JADBEM010000001">
    <property type="protein sequence ID" value="MBE1603435.1"/>
    <property type="molecule type" value="Genomic_DNA"/>
</dbReference>
<protein>
    <submittedName>
        <fullName evidence="1">Uncharacterized protein</fullName>
    </submittedName>
</protein>
<comment type="caution">
    <text evidence="1">The sequence shown here is derived from an EMBL/GenBank/DDBJ whole genome shotgun (WGS) entry which is preliminary data.</text>
</comment>
<keyword evidence="2" id="KW-1185">Reference proteome</keyword>
<evidence type="ECO:0000313" key="2">
    <source>
        <dbReference type="Proteomes" id="UP000638648"/>
    </source>
</evidence>
<accession>A0A927R8Y2</accession>
<organism evidence="1 2">
    <name type="scientific">Actinopolymorpha pittospori</name>
    <dbReference type="NCBI Taxonomy" id="648752"/>
    <lineage>
        <taxon>Bacteria</taxon>
        <taxon>Bacillati</taxon>
        <taxon>Actinomycetota</taxon>
        <taxon>Actinomycetes</taxon>
        <taxon>Propionibacteriales</taxon>
        <taxon>Actinopolymorphaceae</taxon>
        <taxon>Actinopolymorpha</taxon>
    </lineage>
</organism>
<name>A0A927R8Y2_9ACTN</name>
<dbReference type="AlphaFoldDB" id="A0A927R8Y2"/>
<reference evidence="1" key="1">
    <citation type="submission" date="2020-10" db="EMBL/GenBank/DDBJ databases">
        <title>Sequencing the genomes of 1000 actinobacteria strains.</title>
        <authorList>
            <person name="Klenk H.-P."/>
        </authorList>
    </citation>
    <scope>NUCLEOTIDE SEQUENCE</scope>
    <source>
        <strain evidence="1">DSM 45354</strain>
    </source>
</reference>
<sequence>MAGGEELRVSDSTASLAVPCSIEFRGPGVRAHTEAVAGQE</sequence>
<evidence type="ECO:0000313" key="1">
    <source>
        <dbReference type="EMBL" id="MBE1603435.1"/>
    </source>
</evidence>
<gene>
    <name evidence="1" type="ORF">HEB94_000283</name>
</gene>
<dbReference type="Proteomes" id="UP000638648">
    <property type="component" value="Unassembled WGS sequence"/>
</dbReference>